<dbReference type="RefSeq" id="WP_136186283.1">
    <property type="nucleotide sequence ID" value="NZ_DALYQB010000018.1"/>
</dbReference>
<comment type="caution">
    <text evidence="1">The sequence shown here is derived from an EMBL/GenBank/DDBJ whole genome shotgun (WGS) entry which is preliminary data.</text>
</comment>
<reference evidence="1 2" key="1">
    <citation type="submission" date="2014-03" db="EMBL/GenBank/DDBJ databases">
        <title>Genome sequence of Sphingobium yanoikuyae B1.</title>
        <authorList>
            <person name="Gan H.M."/>
            <person name="Gan H.Y."/>
            <person name="Savka M.A."/>
        </authorList>
    </citation>
    <scope>NUCLEOTIDE SEQUENCE [LARGE SCALE GENOMIC DNA]</scope>
    <source>
        <strain evidence="1 2">B1</strain>
    </source>
</reference>
<organism evidence="1 2">
    <name type="scientific">Sphingobium yanoikuyae</name>
    <name type="common">Sphingomonas yanoikuyae</name>
    <dbReference type="NCBI Taxonomy" id="13690"/>
    <lineage>
        <taxon>Bacteria</taxon>
        <taxon>Pseudomonadati</taxon>
        <taxon>Pseudomonadota</taxon>
        <taxon>Alphaproteobacteria</taxon>
        <taxon>Sphingomonadales</taxon>
        <taxon>Sphingomonadaceae</taxon>
        <taxon>Sphingobium</taxon>
    </lineage>
</organism>
<accession>A0A084ENV0</accession>
<gene>
    <name evidence="1" type="ORF">CP98_01747</name>
</gene>
<dbReference type="EMBL" id="JGVR01000008">
    <property type="protein sequence ID" value="KEZ19642.1"/>
    <property type="molecule type" value="Genomic_DNA"/>
</dbReference>
<dbReference type="Proteomes" id="UP000028534">
    <property type="component" value="Unassembled WGS sequence"/>
</dbReference>
<name>A0A084ENV0_SPHYA</name>
<evidence type="ECO:0008006" key="3">
    <source>
        <dbReference type="Google" id="ProtNLM"/>
    </source>
</evidence>
<evidence type="ECO:0000313" key="2">
    <source>
        <dbReference type="Proteomes" id="UP000028534"/>
    </source>
</evidence>
<dbReference type="PROSITE" id="PS51257">
    <property type="entry name" value="PROKAR_LIPOPROTEIN"/>
    <property type="match status" value="1"/>
</dbReference>
<protein>
    <recommendedName>
        <fullName evidence="3">DUF3617 family protein</fullName>
    </recommendedName>
</protein>
<dbReference type="PATRIC" id="fig|13690.10.peg.1801"/>
<dbReference type="AlphaFoldDB" id="A0A084ENV0"/>
<sequence>MRPGWMCAALLLAGCRPALDDPDNIPRLGRWRDETVPIGITMDDRGVPDGELPGDFRDLLAKLDRVEEHCGEPYLRKQDEMERFLNQRFEGCRVERLDRDGPAVSGLASCAPIMRSAGKAVTPAVRFDGMIGPDRLQLDMRMIQRLSLPTGSNHMLVISARRMLRRIGDC</sequence>
<evidence type="ECO:0000313" key="1">
    <source>
        <dbReference type="EMBL" id="KEZ19642.1"/>
    </source>
</evidence>
<proteinExistence type="predicted"/>